<comment type="caution">
    <text evidence="3">The sequence shown here is derived from an EMBL/GenBank/DDBJ whole genome shotgun (WGS) entry which is preliminary data.</text>
</comment>
<dbReference type="EMBL" id="JBHTEE010000001">
    <property type="protein sequence ID" value="MFC7606813.1"/>
    <property type="molecule type" value="Genomic_DNA"/>
</dbReference>
<feature type="compositionally biased region" description="Polar residues" evidence="1">
    <location>
        <begin position="50"/>
        <end position="63"/>
    </location>
</feature>
<keyword evidence="2" id="KW-0732">Signal</keyword>
<evidence type="ECO:0000313" key="4">
    <source>
        <dbReference type="Proteomes" id="UP001596514"/>
    </source>
</evidence>
<feature type="chain" id="PRO_5046911728" description="Secreted protein" evidence="2">
    <location>
        <begin position="27"/>
        <end position="247"/>
    </location>
</feature>
<dbReference type="RefSeq" id="WP_343969789.1">
    <property type="nucleotide sequence ID" value="NZ_BAAAGK010000080.1"/>
</dbReference>
<organism evidence="3 4">
    <name type="scientific">Streptosporangium amethystogenes subsp. fukuiense</name>
    <dbReference type="NCBI Taxonomy" id="698418"/>
    <lineage>
        <taxon>Bacteria</taxon>
        <taxon>Bacillati</taxon>
        <taxon>Actinomycetota</taxon>
        <taxon>Actinomycetes</taxon>
        <taxon>Streptosporangiales</taxon>
        <taxon>Streptosporangiaceae</taxon>
        <taxon>Streptosporangium</taxon>
    </lineage>
</organism>
<reference evidence="4" key="1">
    <citation type="journal article" date="2019" name="Int. J. Syst. Evol. Microbiol.">
        <title>The Global Catalogue of Microorganisms (GCM) 10K type strain sequencing project: providing services to taxonomists for standard genome sequencing and annotation.</title>
        <authorList>
            <consortium name="The Broad Institute Genomics Platform"/>
            <consortium name="The Broad Institute Genome Sequencing Center for Infectious Disease"/>
            <person name="Wu L."/>
            <person name="Ma J."/>
        </authorList>
    </citation>
    <scope>NUCLEOTIDE SEQUENCE [LARGE SCALE GENOMIC DNA]</scope>
    <source>
        <strain evidence="4">JCM 10083</strain>
    </source>
</reference>
<accession>A0ABW2TDU8</accession>
<evidence type="ECO:0000313" key="3">
    <source>
        <dbReference type="EMBL" id="MFC7606813.1"/>
    </source>
</evidence>
<evidence type="ECO:0008006" key="5">
    <source>
        <dbReference type="Google" id="ProtNLM"/>
    </source>
</evidence>
<dbReference type="Proteomes" id="UP001596514">
    <property type="component" value="Unassembled WGS sequence"/>
</dbReference>
<name>A0ABW2TDU8_9ACTN</name>
<protein>
    <recommendedName>
        <fullName evidence="5">Secreted protein</fullName>
    </recommendedName>
</protein>
<feature type="region of interest" description="Disordered" evidence="1">
    <location>
        <begin position="224"/>
        <end position="247"/>
    </location>
</feature>
<keyword evidence="4" id="KW-1185">Reference proteome</keyword>
<evidence type="ECO:0000256" key="1">
    <source>
        <dbReference type="SAM" id="MobiDB-lite"/>
    </source>
</evidence>
<evidence type="ECO:0000256" key="2">
    <source>
        <dbReference type="SAM" id="SignalP"/>
    </source>
</evidence>
<feature type="region of interest" description="Disordered" evidence="1">
    <location>
        <begin position="50"/>
        <end position="69"/>
    </location>
</feature>
<sequence>MSGKKSTLAVGVLAGLLVGGSGMAIANVAGDDTTITACVNARGSVRIPVQSASDPETVGSATPSPLPSGSCLAGEQPLTWNRQGPAGPQGPALGGRTRYLNITSGPELKNFRDTNVLWIPMDAGSYVIDAQLTFAANVTQTRKAYFAECTVLAAQPHADPGGSFSTGYTDEDWTSLALRYAFTFSDPGFLIMNCKGGSFVDDSFKVRNTSNSVVIQEVSSVTQETYATPPPVPTALPSSWPTPGAGN</sequence>
<proteinExistence type="predicted"/>
<gene>
    <name evidence="3" type="ORF">ACFQVD_42635</name>
</gene>
<feature type="signal peptide" evidence="2">
    <location>
        <begin position="1"/>
        <end position="26"/>
    </location>
</feature>